<dbReference type="OrthoDB" id="235534at2157"/>
<dbReference type="EMBL" id="CP071463">
    <property type="protein sequence ID" value="QSW84348.1"/>
    <property type="molecule type" value="Genomic_DNA"/>
</dbReference>
<reference evidence="10 11" key="1">
    <citation type="journal article" date="2006" name="Int. J. Syst. Evol. Microbiol.">
        <title>Haloterrigena longa sp. nov. and Haloterrigena limicola sp. nov., extremely halophilic archaea isolated from a salt lake.</title>
        <authorList>
            <person name="Cui H.L."/>
            <person name="Tohty D."/>
            <person name="Zhou P.J."/>
            <person name="Liu S.J."/>
        </authorList>
    </citation>
    <scope>NUCLEOTIDE SEQUENCE [LARGE SCALE GENOMIC DNA]</scope>
    <source>
        <strain evidence="10 11">ABH32</strain>
    </source>
</reference>
<evidence type="ECO:0000256" key="8">
    <source>
        <dbReference type="ARBA" id="ARBA00034078"/>
    </source>
</evidence>
<dbReference type="Proteomes" id="UP000663191">
    <property type="component" value="Chromosome"/>
</dbReference>
<accession>A0A8A2U8S5</accession>
<comment type="similarity">
    <text evidence="1">Belongs to the 2Fe2S plant-type ferredoxin family.</text>
</comment>
<evidence type="ECO:0000256" key="3">
    <source>
        <dbReference type="ARBA" id="ARBA00022714"/>
    </source>
</evidence>
<evidence type="ECO:0000256" key="4">
    <source>
        <dbReference type="ARBA" id="ARBA00022723"/>
    </source>
</evidence>
<dbReference type="PROSITE" id="PS51085">
    <property type="entry name" value="2FE2S_FER_2"/>
    <property type="match status" value="1"/>
</dbReference>
<evidence type="ECO:0000313" key="11">
    <source>
        <dbReference type="Proteomes" id="UP000663191"/>
    </source>
</evidence>
<dbReference type="AlphaFoldDB" id="A0A8A2U8S5"/>
<evidence type="ECO:0000259" key="9">
    <source>
        <dbReference type="PROSITE" id="PS51085"/>
    </source>
</evidence>
<dbReference type="KEGG" id="hlo:J0X27_12915"/>
<organism evidence="10 11">
    <name type="scientific">Natrinema longum</name>
    <dbReference type="NCBI Taxonomy" id="370324"/>
    <lineage>
        <taxon>Archaea</taxon>
        <taxon>Methanobacteriati</taxon>
        <taxon>Methanobacteriota</taxon>
        <taxon>Stenosarchaea group</taxon>
        <taxon>Halobacteria</taxon>
        <taxon>Halobacteriales</taxon>
        <taxon>Natrialbaceae</taxon>
        <taxon>Natrinema</taxon>
    </lineage>
</organism>
<keyword evidence="3" id="KW-0001">2Fe-2S</keyword>
<keyword evidence="2" id="KW-0813">Transport</keyword>
<dbReference type="PROSITE" id="PS00197">
    <property type="entry name" value="2FE2S_FER_1"/>
    <property type="match status" value="1"/>
</dbReference>
<dbReference type="PANTHER" id="PTHR43112">
    <property type="entry name" value="FERREDOXIN"/>
    <property type="match status" value="1"/>
</dbReference>
<keyword evidence="11" id="KW-1185">Reference proteome</keyword>
<gene>
    <name evidence="10" type="ORF">J0X27_12915</name>
</gene>
<evidence type="ECO:0000313" key="10">
    <source>
        <dbReference type="EMBL" id="QSW84348.1"/>
    </source>
</evidence>
<dbReference type="InterPro" id="IPR001041">
    <property type="entry name" value="2Fe-2S_ferredoxin-type"/>
</dbReference>
<dbReference type="CDD" id="cd00207">
    <property type="entry name" value="fer2"/>
    <property type="match status" value="1"/>
</dbReference>
<keyword evidence="5" id="KW-0249">Electron transport</keyword>
<evidence type="ECO:0000256" key="2">
    <source>
        <dbReference type="ARBA" id="ARBA00022448"/>
    </source>
</evidence>
<sequence length="101" mass="10687">MYDVTFSLDEGAETVAIAPDESVLDAAERAGLDLPHSCRNGMCTACAGELLSGELESNGTALSPEEEADGYVLLCCSSPRTDCEIRVGERVQDELLGLDAF</sequence>
<dbReference type="InterPro" id="IPR036010">
    <property type="entry name" value="2Fe-2S_ferredoxin-like_sf"/>
</dbReference>
<evidence type="ECO:0000256" key="7">
    <source>
        <dbReference type="ARBA" id="ARBA00023014"/>
    </source>
</evidence>
<dbReference type="RefSeq" id="WP_207269587.1">
    <property type="nucleotide sequence ID" value="NZ_CP071463.1"/>
</dbReference>
<evidence type="ECO:0000256" key="6">
    <source>
        <dbReference type="ARBA" id="ARBA00023004"/>
    </source>
</evidence>
<dbReference type="Gene3D" id="3.10.20.30">
    <property type="match status" value="1"/>
</dbReference>
<dbReference type="GeneID" id="63184661"/>
<dbReference type="GO" id="GO:0046872">
    <property type="term" value="F:metal ion binding"/>
    <property type="evidence" value="ECO:0007669"/>
    <property type="project" value="UniProtKB-KW"/>
</dbReference>
<keyword evidence="4" id="KW-0479">Metal-binding</keyword>
<dbReference type="Pfam" id="PF00111">
    <property type="entry name" value="Fer2"/>
    <property type="match status" value="1"/>
</dbReference>
<keyword evidence="6" id="KW-0408">Iron</keyword>
<dbReference type="GO" id="GO:0051537">
    <property type="term" value="F:2 iron, 2 sulfur cluster binding"/>
    <property type="evidence" value="ECO:0007669"/>
    <property type="project" value="UniProtKB-KW"/>
</dbReference>
<proteinExistence type="inferred from homology"/>
<evidence type="ECO:0000256" key="5">
    <source>
        <dbReference type="ARBA" id="ARBA00022982"/>
    </source>
</evidence>
<evidence type="ECO:0000256" key="1">
    <source>
        <dbReference type="ARBA" id="ARBA00007874"/>
    </source>
</evidence>
<dbReference type="PANTHER" id="PTHR43112:SF3">
    <property type="entry name" value="FERREDOXIN-2, CHLOROPLASTIC"/>
    <property type="match status" value="1"/>
</dbReference>
<comment type="cofactor">
    <cofactor evidence="8">
        <name>[2Fe-2S] cluster</name>
        <dbReference type="ChEBI" id="CHEBI:190135"/>
    </cofactor>
</comment>
<name>A0A8A2U8S5_9EURY</name>
<dbReference type="InterPro" id="IPR012675">
    <property type="entry name" value="Beta-grasp_dom_sf"/>
</dbReference>
<feature type="domain" description="2Fe-2S ferredoxin-type" evidence="9">
    <location>
        <begin position="2"/>
        <end position="91"/>
    </location>
</feature>
<dbReference type="InterPro" id="IPR006058">
    <property type="entry name" value="2Fe2S_fd_BS"/>
</dbReference>
<keyword evidence="7" id="KW-0411">Iron-sulfur</keyword>
<protein>
    <submittedName>
        <fullName evidence="10">2Fe-2S iron-sulfur cluster binding domain-containing protein</fullName>
    </submittedName>
</protein>
<dbReference type="SUPFAM" id="SSF54292">
    <property type="entry name" value="2Fe-2S ferredoxin-like"/>
    <property type="match status" value="1"/>
</dbReference>